<feature type="region of interest" description="Disordered" evidence="8">
    <location>
        <begin position="60"/>
        <end position="162"/>
    </location>
</feature>
<feature type="domain" description="Copper-fist" evidence="9">
    <location>
        <begin position="1"/>
        <end position="39"/>
    </location>
</feature>
<accession>A0A1S9S1X9</accession>
<dbReference type="GO" id="GO:0006878">
    <property type="term" value="P:intracellular copper ion homeostasis"/>
    <property type="evidence" value="ECO:0007669"/>
    <property type="project" value="TreeGrafter"/>
</dbReference>
<proteinExistence type="predicted"/>
<evidence type="ECO:0000256" key="8">
    <source>
        <dbReference type="SAM" id="MobiDB-lite"/>
    </source>
</evidence>
<gene>
    <name evidence="10" type="ORF">PEBR_09152</name>
</gene>
<evidence type="ECO:0000256" key="3">
    <source>
        <dbReference type="ARBA" id="ARBA00022833"/>
    </source>
</evidence>
<dbReference type="GO" id="GO:0000981">
    <property type="term" value="F:DNA-binding transcription factor activity, RNA polymerase II-specific"/>
    <property type="evidence" value="ECO:0007669"/>
    <property type="project" value="TreeGrafter"/>
</dbReference>
<dbReference type="GO" id="GO:0005507">
    <property type="term" value="F:copper ion binding"/>
    <property type="evidence" value="ECO:0007669"/>
    <property type="project" value="InterPro"/>
</dbReference>
<keyword evidence="2" id="KW-0479">Metal-binding</keyword>
<keyword evidence="3" id="KW-0862">Zinc</keyword>
<dbReference type="GO" id="GO:0006879">
    <property type="term" value="P:intracellular iron ion homeostasis"/>
    <property type="evidence" value="ECO:0007669"/>
    <property type="project" value="TreeGrafter"/>
</dbReference>
<dbReference type="PRINTS" id="PR00617">
    <property type="entry name" value="COPPERFIST"/>
</dbReference>
<dbReference type="GO" id="GO:0000978">
    <property type="term" value="F:RNA polymerase II cis-regulatory region sequence-specific DNA binding"/>
    <property type="evidence" value="ECO:0007669"/>
    <property type="project" value="TreeGrafter"/>
</dbReference>
<dbReference type="SUPFAM" id="SSF57879">
    <property type="entry name" value="Zinc domain conserved in yeast copper-regulated transcription factors"/>
    <property type="match status" value="1"/>
</dbReference>
<feature type="compositionally biased region" description="Low complexity" evidence="8">
    <location>
        <begin position="109"/>
        <end position="127"/>
    </location>
</feature>
<evidence type="ECO:0000256" key="2">
    <source>
        <dbReference type="ARBA" id="ARBA00022723"/>
    </source>
</evidence>
<feature type="compositionally biased region" description="Polar residues" evidence="8">
    <location>
        <begin position="128"/>
        <end position="138"/>
    </location>
</feature>
<name>A0A1S9S1X9_PENBI</name>
<keyword evidence="6" id="KW-0804">Transcription</keyword>
<keyword evidence="7" id="KW-0539">Nucleus</keyword>
<dbReference type="PANTHER" id="PTHR28088:SF5">
    <property type="entry name" value="TRANSCRIPTIONAL ACTIVATOR HAA1-RELATED"/>
    <property type="match status" value="1"/>
</dbReference>
<dbReference type="InterPro" id="IPR001083">
    <property type="entry name" value="Cu_fist_DNA-bd_dom"/>
</dbReference>
<dbReference type="GO" id="GO:0005634">
    <property type="term" value="C:nucleus"/>
    <property type="evidence" value="ECO:0007669"/>
    <property type="project" value="UniProtKB-SubCell"/>
</dbReference>
<protein>
    <recommendedName>
        <fullName evidence="9">Copper-fist domain-containing protein</fullName>
    </recommendedName>
</protein>
<keyword evidence="4" id="KW-0186">Copper</keyword>
<dbReference type="EMBL" id="LJBN01000001">
    <property type="protein sequence ID" value="OOQ91696.1"/>
    <property type="molecule type" value="Genomic_DNA"/>
</dbReference>
<dbReference type="PROSITE" id="PS50073">
    <property type="entry name" value="COPPER_FIST_2"/>
    <property type="match status" value="1"/>
</dbReference>
<keyword evidence="5" id="KW-0805">Transcription regulation</keyword>
<evidence type="ECO:0000256" key="4">
    <source>
        <dbReference type="ARBA" id="ARBA00023008"/>
    </source>
</evidence>
<dbReference type="SMART" id="SM01090">
    <property type="entry name" value="Copper-fist"/>
    <property type="match status" value="1"/>
</dbReference>
<dbReference type="Pfam" id="PF00649">
    <property type="entry name" value="Copper-fist"/>
    <property type="match status" value="1"/>
</dbReference>
<organism evidence="10 11">
    <name type="scientific">Penicillium brasilianum</name>
    <dbReference type="NCBI Taxonomy" id="104259"/>
    <lineage>
        <taxon>Eukaryota</taxon>
        <taxon>Fungi</taxon>
        <taxon>Dikarya</taxon>
        <taxon>Ascomycota</taxon>
        <taxon>Pezizomycotina</taxon>
        <taxon>Eurotiomycetes</taxon>
        <taxon>Eurotiomycetidae</taxon>
        <taxon>Eurotiales</taxon>
        <taxon>Aspergillaceae</taxon>
        <taxon>Penicillium</taxon>
    </lineage>
</organism>
<evidence type="ECO:0000256" key="6">
    <source>
        <dbReference type="ARBA" id="ARBA00023163"/>
    </source>
</evidence>
<evidence type="ECO:0000256" key="7">
    <source>
        <dbReference type="ARBA" id="ARBA00023242"/>
    </source>
</evidence>
<dbReference type="InterPro" id="IPR036395">
    <property type="entry name" value="Cu_fist_DNA-bd_dom_sf"/>
</dbReference>
<dbReference type="GO" id="GO:0045944">
    <property type="term" value="P:positive regulation of transcription by RNA polymerase II"/>
    <property type="evidence" value="ECO:0007669"/>
    <property type="project" value="TreeGrafter"/>
</dbReference>
<dbReference type="Proteomes" id="UP000190744">
    <property type="component" value="Unassembled WGS sequence"/>
</dbReference>
<comment type="subcellular location">
    <subcellularLocation>
        <location evidence="1">Nucleus</location>
    </subcellularLocation>
</comment>
<feature type="compositionally biased region" description="Polar residues" evidence="8">
    <location>
        <begin position="97"/>
        <end position="108"/>
    </location>
</feature>
<feature type="compositionally biased region" description="Low complexity" evidence="8">
    <location>
        <begin position="145"/>
        <end position="162"/>
    </location>
</feature>
<evidence type="ECO:0000313" key="10">
    <source>
        <dbReference type="EMBL" id="OOQ91696.1"/>
    </source>
</evidence>
<dbReference type="FunFam" id="3.90.430.10:FF:000001">
    <property type="entry name" value="Copper fist DNA-binding protein"/>
    <property type="match status" value="1"/>
</dbReference>
<comment type="caution">
    <text evidence="10">The sequence shown here is derived from an EMBL/GenBank/DDBJ whole genome shotgun (WGS) entry which is preliminary data.</text>
</comment>
<evidence type="ECO:0000256" key="1">
    <source>
        <dbReference type="ARBA" id="ARBA00004123"/>
    </source>
</evidence>
<evidence type="ECO:0000256" key="5">
    <source>
        <dbReference type="ARBA" id="ARBA00023015"/>
    </source>
</evidence>
<reference evidence="11" key="1">
    <citation type="submission" date="2015-09" db="EMBL/GenBank/DDBJ databases">
        <authorList>
            <person name="Fill T.P."/>
            <person name="Baretta J.F."/>
            <person name="de Almeida L.G."/>
            <person name="Rocha M."/>
            <person name="de Souza D.H."/>
            <person name="Malavazi I."/>
            <person name="Cerdeira L.T."/>
            <person name="Hong H."/>
            <person name="Samborskyy M."/>
            <person name="de Vasconcelos A.T."/>
            <person name="Leadlay P."/>
            <person name="Rodrigues-Filho E."/>
        </authorList>
    </citation>
    <scope>NUCLEOTIDE SEQUENCE [LARGE SCALE GENOMIC DNA]</scope>
    <source>
        <strain evidence="11">LaBioMMi 136</strain>
    </source>
</reference>
<dbReference type="Gene3D" id="3.90.430.10">
    <property type="entry name" value="Copper fist DNA-binding domain"/>
    <property type="match status" value="1"/>
</dbReference>
<dbReference type="AlphaFoldDB" id="A0A1S9S1X9"/>
<sequence>MLIDGQKWACEACIRGHRVTSCKHHDRPLIRIKRKGRPFATCSICNATPCEAPTEHARLKREAELKSPSSKKATHARLYPRHPSSNGFLPIAPRPSGSRSSAKDTTCASSTRVSRSGSTSAASVSSSQTPLRGSQSSSRRTKIRGSVGEWSGSEGSGNESCGGSYVLPSTSSAMAALSVSADISRAGSSQSISRSGSDTLTLDPVMCETMFDPMYSLAPASSSVSAAGMVQNVPLISPLEGTNPFDFPLDPALTLDDGGLEYLDDMDLTEGLTDEVFHVEDWSRYMWSPETGFEHLDTGYPAVTQ</sequence>
<dbReference type="InterPro" id="IPR051763">
    <property type="entry name" value="Copper_Homeo_Regul"/>
</dbReference>
<dbReference type="PANTHER" id="PTHR28088">
    <property type="entry name" value="TRANSCRIPTIONAL ACTIVATOR HAA1-RELATED"/>
    <property type="match status" value="1"/>
</dbReference>
<dbReference type="SMART" id="SM00412">
    <property type="entry name" value="Cu_FIST"/>
    <property type="match status" value="1"/>
</dbReference>
<evidence type="ECO:0000259" key="9">
    <source>
        <dbReference type="PROSITE" id="PS50073"/>
    </source>
</evidence>
<evidence type="ECO:0000313" key="11">
    <source>
        <dbReference type="Proteomes" id="UP000190744"/>
    </source>
</evidence>